<protein>
    <submittedName>
        <fullName evidence="3">Uncharacterized protein</fullName>
    </submittedName>
</protein>
<reference evidence="3" key="1">
    <citation type="submission" date="2023-08" db="EMBL/GenBank/DDBJ databases">
        <authorList>
            <person name="Chen Y."/>
            <person name="Shah S."/>
            <person name="Dougan E. K."/>
            <person name="Thang M."/>
            <person name="Chan C."/>
        </authorList>
    </citation>
    <scope>NUCLEOTIDE SEQUENCE</scope>
</reference>
<dbReference type="EMBL" id="CAUJNA010000502">
    <property type="protein sequence ID" value="CAJ1377945.1"/>
    <property type="molecule type" value="Genomic_DNA"/>
</dbReference>
<feature type="signal peptide" evidence="2">
    <location>
        <begin position="1"/>
        <end position="18"/>
    </location>
</feature>
<keyword evidence="2" id="KW-0732">Signal</keyword>
<evidence type="ECO:0000313" key="3">
    <source>
        <dbReference type="EMBL" id="CAJ1377945.1"/>
    </source>
</evidence>
<organism evidence="3 4">
    <name type="scientific">Effrenium voratum</name>
    <dbReference type="NCBI Taxonomy" id="2562239"/>
    <lineage>
        <taxon>Eukaryota</taxon>
        <taxon>Sar</taxon>
        <taxon>Alveolata</taxon>
        <taxon>Dinophyceae</taxon>
        <taxon>Suessiales</taxon>
        <taxon>Symbiodiniaceae</taxon>
        <taxon>Effrenium</taxon>
    </lineage>
</organism>
<accession>A0AA36HYY3</accession>
<sequence>MATPLLEILALLVLRASAKGGGGSFGSGGFGGSVVSSRASYASAGAFGAVVLLSAGSRRRYGTYNDGDSDGVCSLLTEEEMSSACLNLMTDATQCHDCIACETEDCMYAIANCDEYLATVYTECCVEGCNGEGIITIIVLCVFGCAGSFCVALFVFKVLKHRALARSRESQHQPSSQPYGQPQAGAVVQGRVMAVGAQKNTNTL</sequence>
<evidence type="ECO:0000256" key="2">
    <source>
        <dbReference type="SAM" id="SignalP"/>
    </source>
</evidence>
<keyword evidence="4" id="KW-1185">Reference proteome</keyword>
<evidence type="ECO:0000256" key="1">
    <source>
        <dbReference type="SAM" id="Phobius"/>
    </source>
</evidence>
<comment type="caution">
    <text evidence="3">The sequence shown here is derived from an EMBL/GenBank/DDBJ whole genome shotgun (WGS) entry which is preliminary data.</text>
</comment>
<gene>
    <name evidence="3" type="ORF">EVOR1521_LOCUS6624</name>
</gene>
<dbReference type="Proteomes" id="UP001178507">
    <property type="component" value="Unassembled WGS sequence"/>
</dbReference>
<proteinExistence type="predicted"/>
<keyword evidence="1" id="KW-0472">Membrane</keyword>
<dbReference type="AlphaFoldDB" id="A0AA36HYY3"/>
<name>A0AA36HYY3_9DINO</name>
<feature type="transmembrane region" description="Helical" evidence="1">
    <location>
        <begin position="134"/>
        <end position="159"/>
    </location>
</feature>
<evidence type="ECO:0000313" key="4">
    <source>
        <dbReference type="Proteomes" id="UP001178507"/>
    </source>
</evidence>
<keyword evidence="1" id="KW-0812">Transmembrane</keyword>
<feature type="chain" id="PRO_5041218415" evidence="2">
    <location>
        <begin position="19"/>
        <end position="204"/>
    </location>
</feature>
<keyword evidence="1" id="KW-1133">Transmembrane helix</keyword>